<dbReference type="PANTHER" id="PTHR35528">
    <property type="entry name" value="BLL1675 PROTEIN"/>
    <property type="match status" value="1"/>
</dbReference>
<sequence length="100" mass="11472">MVEEMRAAHGITVSHQAVRQWALKFGRSTANQLRRRAPRRGDKWHLDEVVLTIAGKRHYLWRAVDRDGFLLDALVQSRRGAKAAKHIVMKLLKGSRYAAD</sequence>
<dbReference type="InterPro" id="IPR052183">
    <property type="entry name" value="IS_Transposase"/>
</dbReference>
<name>W9GPZ4_9PROT</name>
<dbReference type="PANTHER" id="PTHR35528:SF3">
    <property type="entry name" value="BLL1675 PROTEIN"/>
    <property type="match status" value="1"/>
</dbReference>
<reference evidence="2 3" key="1">
    <citation type="submission" date="2013-08" db="EMBL/GenBank/DDBJ databases">
        <title>The genome sequence of Skermanella stibiiresistens.</title>
        <authorList>
            <person name="Zhu W."/>
            <person name="Wang G."/>
        </authorList>
    </citation>
    <scope>NUCLEOTIDE SEQUENCE [LARGE SCALE GENOMIC DNA]</scope>
    <source>
        <strain evidence="2 3">SB22</strain>
    </source>
</reference>
<organism evidence="2 3">
    <name type="scientific">Skermanella stibiiresistens SB22</name>
    <dbReference type="NCBI Taxonomy" id="1385369"/>
    <lineage>
        <taxon>Bacteria</taxon>
        <taxon>Pseudomonadati</taxon>
        <taxon>Pseudomonadota</taxon>
        <taxon>Alphaproteobacteria</taxon>
        <taxon>Rhodospirillales</taxon>
        <taxon>Azospirillaceae</taxon>
        <taxon>Skermanella</taxon>
    </lineage>
</organism>
<dbReference type="Pfam" id="PF13610">
    <property type="entry name" value="DDE_Tnp_IS240"/>
    <property type="match status" value="1"/>
</dbReference>
<proteinExistence type="predicted"/>
<evidence type="ECO:0000259" key="1">
    <source>
        <dbReference type="Pfam" id="PF13610"/>
    </source>
</evidence>
<accession>W9GPZ4</accession>
<keyword evidence="3" id="KW-1185">Reference proteome</keyword>
<dbReference type="AlphaFoldDB" id="W9GPZ4"/>
<dbReference type="STRING" id="1385369.N825_31930"/>
<dbReference type="EMBL" id="AVFL01000058">
    <property type="protein sequence ID" value="EWY35965.1"/>
    <property type="molecule type" value="Genomic_DNA"/>
</dbReference>
<dbReference type="Proteomes" id="UP000019486">
    <property type="component" value="Unassembled WGS sequence"/>
</dbReference>
<dbReference type="InterPro" id="IPR032874">
    <property type="entry name" value="DDE_dom"/>
</dbReference>
<gene>
    <name evidence="2" type="ORF">N825_31930</name>
</gene>
<feature type="domain" description="DDE" evidence="1">
    <location>
        <begin position="42"/>
        <end position="96"/>
    </location>
</feature>
<comment type="caution">
    <text evidence="2">The sequence shown here is derived from an EMBL/GenBank/DDBJ whole genome shotgun (WGS) entry which is preliminary data.</text>
</comment>
<evidence type="ECO:0000313" key="2">
    <source>
        <dbReference type="EMBL" id="EWY35965.1"/>
    </source>
</evidence>
<protein>
    <recommendedName>
        <fullName evidence="1">DDE domain-containing protein</fullName>
    </recommendedName>
</protein>
<evidence type="ECO:0000313" key="3">
    <source>
        <dbReference type="Proteomes" id="UP000019486"/>
    </source>
</evidence>